<dbReference type="EMBL" id="JASNQZ010000010">
    <property type="protein sequence ID" value="KAL0953054.1"/>
    <property type="molecule type" value="Genomic_DNA"/>
</dbReference>
<dbReference type="Proteomes" id="UP001556367">
    <property type="component" value="Unassembled WGS sequence"/>
</dbReference>
<reference evidence="2" key="1">
    <citation type="submission" date="2024-06" db="EMBL/GenBank/DDBJ databases">
        <title>Multi-omics analyses provide insights into the biosynthesis of the anticancer antibiotic pleurotin in Hohenbuehelia grisea.</title>
        <authorList>
            <person name="Weaver J.A."/>
            <person name="Alberti F."/>
        </authorList>
    </citation>
    <scope>NUCLEOTIDE SEQUENCE [LARGE SCALE GENOMIC DNA]</scope>
    <source>
        <strain evidence="2">T-177</strain>
    </source>
</reference>
<sequence length="227" mass="25871">MQPEELPPLLARFPDLPPKTNNSAWSPQLENGVALIQSAYNRAHAALQQEADPVRLQMHAKTISNDSVSMLQDIEKEKHSQEIPGLWLAKAARALAFLIVHLERAMKTNRSLYYTGTRGRPRKFISREYLQAALDPLRNISFAELARSLNVDPKTLRLNMRLHGLEREYADRTDEDLNRIVRRYREVNPQSGVCCTPYRWHWTNDTPAHSPPTPGLPDESAECSLAL</sequence>
<keyword evidence="2" id="KW-1185">Reference proteome</keyword>
<evidence type="ECO:0000313" key="2">
    <source>
        <dbReference type="Proteomes" id="UP001556367"/>
    </source>
</evidence>
<organism evidence="1 2">
    <name type="scientific">Hohenbuehelia grisea</name>
    <dbReference type="NCBI Taxonomy" id="104357"/>
    <lineage>
        <taxon>Eukaryota</taxon>
        <taxon>Fungi</taxon>
        <taxon>Dikarya</taxon>
        <taxon>Basidiomycota</taxon>
        <taxon>Agaricomycotina</taxon>
        <taxon>Agaricomycetes</taxon>
        <taxon>Agaricomycetidae</taxon>
        <taxon>Agaricales</taxon>
        <taxon>Pleurotineae</taxon>
        <taxon>Pleurotaceae</taxon>
        <taxon>Hohenbuehelia</taxon>
    </lineage>
</organism>
<comment type="caution">
    <text evidence="1">The sequence shown here is derived from an EMBL/GenBank/DDBJ whole genome shotgun (WGS) entry which is preliminary data.</text>
</comment>
<evidence type="ECO:0000313" key="1">
    <source>
        <dbReference type="EMBL" id="KAL0953054.1"/>
    </source>
</evidence>
<name>A0ABR3JBM4_9AGAR</name>
<proteinExistence type="predicted"/>
<gene>
    <name evidence="1" type="ORF">HGRIS_007255</name>
</gene>
<protein>
    <submittedName>
        <fullName evidence="1">Uncharacterized protein</fullName>
    </submittedName>
</protein>
<accession>A0ABR3JBM4</accession>